<proteinExistence type="predicted"/>
<dbReference type="eggNOG" id="ENOG5032TVT">
    <property type="taxonomic scope" value="Bacteria"/>
</dbReference>
<dbReference type="AlphaFoldDB" id="A0A1P8KD63"/>
<feature type="region of interest" description="Disordered" evidence="1">
    <location>
        <begin position="42"/>
        <end position="61"/>
    </location>
</feature>
<evidence type="ECO:0000256" key="1">
    <source>
        <dbReference type="SAM" id="MobiDB-lite"/>
    </source>
</evidence>
<evidence type="ECO:0000313" key="3">
    <source>
        <dbReference type="EMBL" id="APW43980.1"/>
    </source>
</evidence>
<dbReference type="KEGG" id="rsb:RS694_16530"/>
<feature type="compositionally biased region" description="Basic and acidic residues" evidence="1">
    <location>
        <begin position="84"/>
        <end position="102"/>
    </location>
</feature>
<feature type="compositionally biased region" description="Basic and acidic residues" evidence="1">
    <location>
        <begin position="146"/>
        <end position="191"/>
    </location>
</feature>
<feature type="compositionally biased region" description="Basic and acidic residues" evidence="1">
    <location>
        <begin position="52"/>
        <end position="61"/>
    </location>
</feature>
<protein>
    <recommendedName>
        <fullName evidence="5">Phage infection protein</fullName>
    </recommendedName>
</protein>
<gene>
    <name evidence="3" type="ORF">RS694_16530</name>
</gene>
<name>A0A1P8KD63_9BURK</name>
<evidence type="ECO:0000256" key="2">
    <source>
        <dbReference type="SAM" id="SignalP"/>
    </source>
</evidence>
<feature type="compositionally biased region" description="Polar residues" evidence="1">
    <location>
        <begin position="106"/>
        <end position="115"/>
    </location>
</feature>
<sequence>MKPRILVTSLLLALGTASVFAQTTAASTVQRDVNQQTRIEQGLQSGSLNTREAGRLEKEESRIDQLQAKDLKDGKLTLRERTQLRRAQDHASQDIHAAKANDIRGNPQSASSQRMQADVRRDINQEKRIEQGVQSGALTHREAGRLEHGQARVDRREANAARDGHVGRYEQAAVRRGEQHQSREIFQQKHDAQHHRG</sequence>
<dbReference type="RefSeq" id="WP_029708427.1">
    <property type="nucleotide sequence ID" value="NZ_CP019239.1"/>
</dbReference>
<dbReference type="STRING" id="1484693.RS694_16530"/>
<reference evidence="3 4" key="1">
    <citation type="submission" date="2017-01" db="EMBL/GenBank/DDBJ databases">
        <authorList>
            <person name="Mah S.A."/>
            <person name="Swanson W.J."/>
            <person name="Moy G.W."/>
            <person name="Vacquier V.D."/>
        </authorList>
    </citation>
    <scope>NUCLEOTIDE SEQUENCE [LARGE SCALE GENOMIC DNA]</scope>
    <source>
        <strain evidence="3 4">DSM 22694</strain>
    </source>
</reference>
<organism evidence="3 4">
    <name type="scientific">Rhodoferax saidenbachensis</name>
    <dbReference type="NCBI Taxonomy" id="1484693"/>
    <lineage>
        <taxon>Bacteria</taxon>
        <taxon>Pseudomonadati</taxon>
        <taxon>Pseudomonadota</taxon>
        <taxon>Betaproteobacteria</taxon>
        <taxon>Burkholderiales</taxon>
        <taxon>Comamonadaceae</taxon>
        <taxon>Rhodoferax</taxon>
    </lineage>
</organism>
<feature type="region of interest" description="Disordered" evidence="1">
    <location>
        <begin position="84"/>
        <end position="117"/>
    </location>
</feature>
<feature type="chain" id="PRO_5010268143" description="Phage infection protein" evidence="2">
    <location>
        <begin position="22"/>
        <end position="197"/>
    </location>
</feature>
<dbReference type="EMBL" id="CP019239">
    <property type="protein sequence ID" value="APW43980.1"/>
    <property type="molecule type" value="Genomic_DNA"/>
</dbReference>
<keyword evidence="4" id="KW-1185">Reference proteome</keyword>
<dbReference type="Proteomes" id="UP000186110">
    <property type="component" value="Chromosome"/>
</dbReference>
<evidence type="ECO:0000313" key="4">
    <source>
        <dbReference type="Proteomes" id="UP000186110"/>
    </source>
</evidence>
<keyword evidence="2" id="KW-0732">Signal</keyword>
<feature type="region of interest" description="Disordered" evidence="1">
    <location>
        <begin position="146"/>
        <end position="197"/>
    </location>
</feature>
<feature type="signal peptide" evidence="2">
    <location>
        <begin position="1"/>
        <end position="21"/>
    </location>
</feature>
<accession>A0A1P8KD63</accession>
<evidence type="ECO:0008006" key="5">
    <source>
        <dbReference type="Google" id="ProtNLM"/>
    </source>
</evidence>